<evidence type="ECO:0000256" key="4">
    <source>
        <dbReference type="ARBA" id="ARBA00022719"/>
    </source>
</evidence>
<feature type="transmembrane region" description="Helical" evidence="11">
    <location>
        <begin position="135"/>
        <end position="154"/>
    </location>
</feature>
<dbReference type="Pfam" id="PF07884">
    <property type="entry name" value="VKOR"/>
    <property type="match status" value="1"/>
</dbReference>
<keyword evidence="6 11" id="KW-1133">Transmembrane helix</keyword>
<feature type="transmembrane region" description="Helical" evidence="11">
    <location>
        <begin position="181"/>
        <end position="203"/>
    </location>
</feature>
<dbReference type="InterPro" id="IPR036249">
    <property type="entry name" value="Thioredoxin-like_sf"/>
</dbReference>
<dbReference type="Proteomes" id="UP000824139">
    <property type="component" value="Unassembled WGS sequence"/>
</dbReference>
<keyword evidence="8 11" id="KW-0472">Membrane</keyword>
<dbReference type="SMART" id="SM00756">
    <property type="entry name" value="VKc"/>
    <property type="match status" value="1"/>
</dbReference>
<evidence type="ECO:0000256" key="1">
    <source>
        <dbReference type="ARBA" id="ARBA00004141"/>
    </source>
</evidence>
<dbReference type="GO" id="GO:0016491">
    <property type="term" value="F:oxidoreductase activity"/>
    <property type="evidence" value="ECO:0007669"/>
    <property type="project" value="UniProtKB-KW"/>
</dbReference>
<dbReference type="InterPro" id="IPR001853">
    <property type="entry name" value="DSBA-like_thioredoxin_dom"/>
</dbReference>
<feature type="transmembrane region" description="Helical" evidence="11">
    <location>
        <begin position="12"/>
        <end position="35"/>
    </location>
</feature>
<evidence type="ECO:0000313" key="13">
    <source>
        <dbReference type="EMBL" id="HIS83874.1"/>
    </source>
</evidence>
<dbReference type="InterPro" id="IPR012932">
    <property type="entry name" value="VKOR"/>
</dbReference>
<evidence type="ECO:0000256" key="2">
    <source>
        <dbReference type="ARBA" id="ARBA00006214"/>
    </source>
</evidence>
<evidence type="ECO:0000256" key="11">
    <source>
        <dbReference type="SAM" id="Phobius"/>
    </source>
</evidence>
<reference evidence="13" key="1">
    <citation type="submission" date="2020-10" db="EMBL/GenBank/DDBJ databases">
        <authorList>
            <person name="Gilroy R."/>
        </authorList>
    </citation>
    <scope>NUCLEOTIDE SEQUENCE</scope>
    <source>
        <strain evidence="13">CHK152-2994</strain>
    </source>
</reference>
<keyword evidence="3 11" id="KW-0812">Transmembrane</keyword>
<evidence type="ECO:0000313" key="14">
    <source>
        <dbReference type="Proteomes" id="UP000824139"/>
    </source>
</evidence>
<evidence type="ECO:0000256" key="8">
    <source>
        <dbReference type="ARBA" id="ARBA00023136"/>
    </source>
</evidence>
<dbReference type="PANTHER" id="PTHR13887">
    <property type="entry name" value="GLUTATHIONE S-TRANSFERASE KAPPA"/>
    <property type="match status" value="1"/>
</dbReference>
<dbReference type="GO" id="GO:0016020">
    <property type="term" value="C:membrane"/>
    <property type="evidence" value="ECO:0007669"/>
    <property type="project" value="UniProtKB-SubCell"/>
</dbReference>
<organism evidence="13 14">
    <name type="scientific">Candidatus Scatenecus faecavium</name>
    <dbReference type="NCBI Taxonomy" id="2840915"/>
    <lineage>
        <taxon>Bacteria</taxon>
        <taxon>Candidatus Scatenecus</taxon>
    </lineage>
</organism>
<comment type="caution">
    <text evidence="13">The sequence shown here is derived from an EMBL/GenBank/DDBJ whole genome shotgun (WGS) entry which is preliminary data.</text>
</comment>
<evidence type="ECO:0000256" key="7">
    <source>
        <dbReference type="ARBA" id="ARBA00023002"/>
    </source>
</evidence>
<comment type="similarity">
    <text evidence="2">Belongs to the VKOR family.</text>
</comment>
<dbReference type="GO" id="GO:0048038">
    <property type="term" value="F:quinone binding"/>
    <property type="evidence" value="ECO:0007669"/>
    <property type="project" value="UniProtKB-KW"/>
</dbReference>
<feature type="transmembrane region" description="Helical" evidence="11">
    <location>
        <begin position="109"/>
        <end position="130"/>
    </location>
</feature>
<evidence type="ECO:0000256" key="5">
    <source>
        <dbReference type="ARBA" id="ARBA00022729"/>
    </source>
</evidence>
<keyword evidence="5" id="KW-0732">Signal</keyword>
<gene>
    <name evidence="13" type="ORF">IAD41_09755</name>
</gene>
<dbReference type="SUPFAM" id="SSF52833">
    <property type="entry name" value="Thioredoxin-like"/>
    <property type="match status" value="1"/>
</dbReference>
<dbReference type="InterPro" id="IPR038354">
    <property type="entry name" value="VKOR_sf"/>
</dbReference>
<keyword evidence="10" id="KW-0676">Redox-active center</keyword>
<dbReference type="EMBL" id="DVJO01000215">
    <property type="protein sequence ID" value="HIS83874.1"/>
    <property type="molecule type" value="Genomic_DNA"/>
</dbReference>
<proteinExistence type="inferred from homology"/>
<feature type="domain" description="Vitamin K epoxide reductase" evidence="12">
    <location>
        <begin position="8"/>
        <end position="157"/>
    </location>
</feature>
<dbReference type="PANTHER" id="PTHR13887:SF14">
    <property type="entry name" value="DISULFIDE BOND FORMATION PROTEIN D"/>
    <property type="match status" value="1"/>
</dbReference>
<dbReference type="Gene3D" id="1.20.1440.130">
    <property type="entry name" value="VKOR domain"/>
    <property type="match status" value="1"/>
</dbReference>
<accession>A0A9D1K5X6</accession>
<reference evidence="13" key="2">
    <citation type="journal article" date="2021" name="PeerJ">
        <title>Extensive microbial diversity within the chicken gut microbiome revealed by metagenomics and culture.</title>
        <authorList>
            <person name="Gilroy R."/>
            <person name="Ravi A."/>
            <person name="Getino M."/>
            <person name="Pursley I."/>
            <person name="Horton D.L."/>
            <person name="Alikhan N.F."/>
            <person name="Baker D."/>
            <person name="Gharbi K."/>
            <person name="Hall N."/>
            <person name="Watson M."/>
            <person name="Adriaenssens E.M."/>
            <person name="Foster-Nyarko E."/>
            <person name="Jarju S."/>
            <person name="Secka A."/>
            <person name="Antonio M."/>
            <person name="Oren A."/>
            <person name="Chaudhuri R.R."/>
            <person name="La Ragione R."/>
            <person name="Hildebrand F."/>
            <person name="Pallen M.J."/>
        </authorList>
    </citation>
    <scope>NUCLEOTIDE SEQUENCE</scope>
    <source>
        <strain evidence="13">CHK152-2994</strain>
    </source>
</reference>
<dbReference type="AlphaFoldDB" id="A0A9D1K5X6"/>
<evidence type="ECO:0000259" key="12">
    <source>
        <dbReference type="SMART" id="SM00756"/>
    </source>
</evidence>
<sequence>MENENKSHLVKKIVILILTFIGFVTTIKLAIIYYNANFNPYALPSFCSISNFIDCDGIAKTTESQFFGIPLAYWGLFLYSFIIMLLFAPKLKNFKLLRFLEVFKNPLDYIAALGLISFTISMILLCLSLFEIKKLCILCAFTYILNLLIALIAADWQNGGFIKAFKNSVADFLDALKIKKYLIAFIIVALAATGFLSWATLSYKFTPQVKSKKEFGEFVNTKHNKYAVSGNVLGDKDGKVIVYAYTDYRCPICSAYNIMIHKAAKELKNVKIIHKNLPLDTECNKYLQQPFHVGACQMARYALAAEKQGKFWDINSLFFEKQPNTDEEILKIAEKIGLDTEKLQKDAESFEVKKQIEYDIELGTAKGINGTPATVIGSTVYMGIKPYSELKRILIEAGAEKRGF</sequence>
<keyword evidence="9" id="KW-1015">Disulfide bond</keyword>
<name>A0A9D1K5X6_9BACT</name>
<evidence type="ECO:0000256" key="3">
    <source>
        <dbReference type="ARBA" id="ARBA00022692"/>
    </source>
</evidence>
<keyword evidence="7" id="KW-0560">Oxidoreductase</keyword>
<evidence type="ECO:0000256" key="6">
    <source>
        <dbReference type="ARBA" id="ARBA00022989"/>
    </source>
</evidence>
<protein>
    <submittedName>
        <fullName evidence="13">Thioredoxin domain-containing protein</fullName>
    </submittedName>
</protein>
<keyword evidence="4" id="KW-0874">Quinone</keyword>
<evidence type="ECO:0000256" key="9">
    <source>
        <dbReference type="ARBA" id="ARBA00023157"/>
    </source>
</evidence>
<comment type="subcellular location">
    <subcellularLocation>
        <location evidence="1">Membrane</location>
        <topology evidence="1">Multi-pass membrane protein</topology>
    </subcellularLocation>
</comment>
<dbReference type="Gene3D" id="3.40.30.10">
    <property type="entry name" value="Glutaredoxin"/>
    <property type="match status" value="1"/>
</dbReference>
<evidence type="ECO:0000256" key="10">
    <source>
        <dbReference type="ARBA" id="ARBA00023284"/>
    </source>
</evidence>
<feature type="transmembrane region" description="Helical" evidence="11">
    <location>
        <begin position="71"/>
        <end position="89"/>
    </location>
</feature>
<dbReference type="Pfam" id="PF01323">
    <property type="entry name" value="DSBA"/>
    <property type="match status" value="1"/>
</dbReference>